<gene>
    <name evidence="1" type="ORF">CEUSTIGMA_g1397.t1</name>
</gene>
<sequence length="448" mass="49169">MFDAVFSRLQDLLNSLVDLNNGINEAVAEVKVAYAVATKAMELHTTVGPNCHVVLLDLVVSKGSNVRPQPETIKSWLEEPEIKSADIELELARVALHMHLANSATDIAIKVNKEGVLEAQNGDASGQLQYFNNSFSRFKTLLGSRAHLNLTVKHAAAFGRPTVKAALLRSVGEAEPSPVPLLEICSSAFGSNLKEAEQFVVERANQLAHRTRALELEWQVEAGYRVSVTTEISNVEVRNKVAEQLHSINIALFKMMNSGASAYEPASLANVVVEVIKPMLLLLKEHHQASEQDLKSLISVEPVMEFRRDDDGSPPIFDFHLDVDLSRDSGIPPFPECLPEKASQLLAALDNLKDVIAEALNDLPPISEEVDSSLEDAKEFYELCPDAAAKKGLSMMEAVKCSKATGTNLRTLYSTQELFLAFGENVKRVADELTESSKEVEKLLDMIL</sequence>
<evidence type="ECO:0000313" key="1">
    <source>
        <dbReference type="EMBL" id="GAX73947.1"/>
    </source>
</evidence>
<accession>A0A250WSY0</accession>
<dbReference type="EMBL" id="BEGY01000005">
    <property type="protein sequence ID" value="GAX73947.1"/>
    <property type="molecule type" value="Genomic_DNA"/>
</dbReference>
<dbReference type="Proteomes" id="UP000232323">
    <property type="component" value="Unassembled WGS sequence"/>
</dbReference>
<organism evidence="1 2">
    <name type="scientific">Chlamydomonas eustigma</name>
    <dbReference type="NCBI Taxonomy" id="1157962"/>
    <lineage>
        <taxon>Eukaryota</taxon>
        <taxon>Viridiplantae</taxon>
        <taxon>Chlorophyta</taxon>
        <taxon>core chlorophytes</taxon>
        <taxon>Chlorophyceae</taxon>
        <taxon>CS clade</taxon>
        <taxon>Chlamydomonadales</taxon>
        <taxon>Chlamydomonadaceae</taxon>
        <taxon>Chlamydomonas</taxon>
    </lineage>
</organism>
<evidence type="ECO:0000313" key="2">
    <source>
        <dbReference type="Proteomes" id="UP000232323"/>
    </source>
</evidence>
<name>A0A250WSY0_9CHLO</name>
<comment type="caution">
    <text evidence="1">The sequence shown here is derived from an EMBL/GenBank/DDBJ whole genome shotgun (WGS) entry which is preliminary data.</text>
</comment>
<dbReference type="AlphaFoldDB" id="A0A250WSY0"/>
<keyword evidence="2" id="KW-1185">Reference proteome</keyword>
<dbReference type="OrthoDB" id="537377at2759"/>
<reference evidence="1 2" key="1">
    <citation type="submission" date="2017-08" db="EMBL/GenBank/DDBJ databases">
        <title>Acidophilic green algal genome provides insights into adaptation to an acidic environment.</title>
        <authorList>
            <person name="Hirooka S."/>
            <person name="Hirose Y."/>
            <person name="Kanesaki Y."/>
            <person name="Higuchi S."/>
            <person name="Fujiwara T."/>
            <person name="Onuma R."/>
            <person name="Era A."/>
            <person name="Ohbayashi R."/>
            <person name="Uzuka A."/>
            <person name="Nozaki H."/>
            <person name="Yoshikawa H."/>
            <person name="Miyagishima S.Y."/>
        </authorList>
    </citation>
    <scope>NUCLEOTIDE SEQUENCE [LARGE SCALE GENOMIC DNA]</scope>
    <source>
        <strain evidence="1 2">NIES-2499</strain>
    </source>
</reference>
<protein>
    <submittedName>
        <fullName evidence="1">Uncharacterized protein</fullName>
    </submittedName>
</protein>
<proteinExistence type="predicted"/>